<organism evidence="1 3">
    <name type="scientific">Acanthoscelides obtectus</name>
    <name type="common">Bean weevil</name>
    <name type="synonym">Bruchus obtectus</name>
    <dbReference type="NCBI Taxonomy" id="200917"/>
    <lineage>
        <taxon>Eukaryota</taxon>
        <taxon>Metazoa</taxon>
        <taxon>Ecdysozoa</taxon>
        <taxon>Arthropoda</taxon>
        <taxon>Hexapoda</taxon>
        <taxon>Insecta</taxon>
        <taxon>Pterygota</taxon>
        <taxon>Neoptera</taxon>
        <taxon>Endopterygota</taxon>
        <taxon>Coleoptera</taxon>
        <taxon>Polyphaga</taxon>
        <taxon>Cucujiformia</taxon>
        <taxon>Chrysomeloidea</taxon>
        <taxon>Chrysomelidae</taxon>
        <taxon>Bruchinae</taxon>
        <taxon>Bruchini</taxon>
        <taxon>Acanthoscelides</taxon>
    </lineage>
</organism>
<comment type="caution">
    <text evidence="1">The sequence shown here is derived from an EMBL/GenBank/DDBJ whole genome shotgun (WGS) entry which is preliminary data.</text>
</comment>
<reference evidence="1" key="1">
    <citation type="submission" date="2022-03" db="EMBL/GenBank/DDBJ databases">
        <authorList>
            <person name="Sayadi A."/>
        </authorList>
    </citation>
    <scope>NUCLEOTIDE SEQUENCE</scope>
</reference>
<accession>A0A9P0PWD3</accession>
<gene>
    <name evidence="1" type="ORF">ACAOBT_LOCUS26232</name>
    <name evidence="2" type="ORF">ACAOBT_LOCUS26919</name>
</gene>
<sequence length="69" mass="8459">MEQTTNTNRELPRQILKKHGFRSYKYQLHHHLYDDDFLRRFWERWLGLFHLGLLEGEGLCHASYKSVQI</sequence>
<dbReference type="AlphaFoldDB" id="A0A9P0PWD3"/>
<keyword evidence="3" id="KW-1185">Reference proteome</keyword>
<protein>
    <submittedName>
        <fullName evidence="1">Uncharacterized protein</fullName>
    </submittedName>
</protein>
<dbReference type="Proteomes" id="UP001152888">
    <property type="component" value="Unassembled WGS sequence"/>
</dbReference>
<evidence type="ECO:0000313" key="3">
    <source>
        <dbReference type="Proteomes" id="UP001152888"/>
    </source>
</evidence>
<proteinExistence type="predicted"/>
<name>A0A9P0PWD3_ACAOB</name>
<dbReference type="EMBL" id="CAKOFQ010007451">
    <property type="protein sequence ID" value="CAH2001495.1"/>
    <property type="molecule type" value="Genomic_DNA"/>
</dbReference>
<evidence type="ECO:0000313" key="1">
    <source>
        <dbReference type="EMBL" id="CAH2001495.1"/>
    </source>
</evidence>
<evidence type="ECO:0000313" key="2">
    <source>
        <dbReference type="EMBL" id="CAH2002687.1"/>
    </source>
</evidence>
<dbReference type="EMBL" id="CAKOFQ010007505">
    <property type="protein sequence ID" value="CAH2002687.1"/>
    <property type="molecule type" value="Genomic_DNA"/>
</dbReference>